<evidence type="ECO:0000313" key="2">
    <source>
        <dbReference type="EMBL" id="GLC24970.1"/>
    </source>
</evidence>
<organism evidence="2 3">
    <name type="scientific">Roseisolibacter agri</name>
    <dbReference type="NCBI Taxonomy" id="2014610"/>
    <lineage>
        <taxon>Bacteria</taxon>
        <taxon>Pseudomonadati</taxon>
        <taxon>Gemmatimonadota</taxon>
        <taxon>Gemmatimonadia</taxon>
        <taxon>Gemmatimonadales</taxon>
        <taxon>Gemmatimonadaceae</taxon>
        <taxon>Roseisolibacter</taxon>
    </lineage>
</organism>
<proteinExistence type="predicted"/>
<dbReference type="AlphaFoldDB" id="A0AA37V0Q3"/>
<protein>
    <submittedName>
        <fullName evidence="2">Uncharacterized protein</fullName>
    </submittedName>
</protein>
<feature type="region of interest" description="Disordered" evidence="1">
    <location>
        <begin position="1"/>
        <end position="77"/>
    </location>
</feature>
<keyword evidence="3" id="KW-1185">Reference proteome</keyword>
<evidence type="ECO:0000256" key="1">
    <source>
        <dbReference type="SAM" id="MobiDB-lite"/>
    </source>
</evidence>
<evidence type="ECO:0000313" key="3">
    <source>
        <dbReference type="Proteomes" id="UP001161325"/>
    </source>
</evidence>
<gene>
    <name evidence="2" type="ORF">rosag_14830</name>
</gene>
<accession>A0AA37V0Q3</accession>
<dbReference type="EMBL" id="BRXS01000002">
    <property type="protein sequence ID" value="GLC24970.1"/>
    <property type="molecule type" value="Genomic_DNA"/>
</dbReference>
<feature type="compositionally biased region" description="Low complexity" evidence="1">
    <location>
        <begin position="28"/>
        <end position="43"/>
    </location>
</feature>
<sequence length="77" mass="7688">MSDEITTGRAAAAGAGGVRSATETQGIAPAGRARAAPAAVVAALPRKSRREMDTGRGAGEVGRAAADDTQRRATPLE</sequence>
<reference evidence="2" key="1">
    <citation type="submission" date="2022-08" db="EMBL/GenBank/DDBJ databases">
        <title>Draft genome sequencing of Roseisolibacter agri AW1220.</title>
        <authorList>
            <person name="Tobiishi Y."/>
            <person name="Tonouchi A."/>
        </authorList>
    </citation>
    <scope>NUCLEOTIDE SEQUENCE</scope>
    <source>
        <strain evidence="2">AW1220</strain>
    </source>
</reference>
<name>A0AA37V0Q3_9BACT</name>
<dbReference type="Proteomes" id="UP001161325">
    <property type="component" value="Unassembled WGS sequence"/>
</dbReference>
<comment type="caution">
    <text evidence="2">The sequence shown here is derived from an EMBL/GenBank/DDBJ whole genome shotgun (WGS) entry which is preliminary data.</text>
</comment>